<reference evidence="2 3" key="1">
    <citation type="submission" date="2018-06" db="EMBL/GenBank/DDBJ databases">
        <title>Genomic Encyclopedia of Type Strains, Phase III (KMG-III): the genomes of soil and plant-associated and newly described type strains.</title>
        <authorList>
            <person name="Whitman W."/>
        </authorList>
    </citation>
    <scope>NUCLEOTIDE SEQUENCE [LARGE SCALE GENOMIC DNA]</scope>
    <source>
        <strain evidence="2 3">CGMCC 4.7090</strain>
    </source>
</reference>
<evidence type="ECO:0000259" key="1">
    <source>
        <dbReference type="PROSITE" id="PS50943"/>
    </source>
</evidence>
<proteinExistence type="predicted"/>
<accession>A0A327ZJV9</accession>
<keyword evidence="3" id="KW-1185">Reference proteome</keyword>
<dbReference type="Proteomes" id="UP000249341">
    <property type="component" value="Unassembled WGS sequence"/>
</dbReference>
<sequence length="443" mass="48296">MIGKEQNFGEALRHLRDARGLSVRQLADLACISKSKIGAMEHSDGRNVDPRDAERLDVVLQSGITLTTAARRDRLAALSMATRVLLAGPNRYTDLSAVLLKAGIEPSGDDAVERRTFLGAGIILPALTLEATRHGMGTSMSGREEFSVDEWQEIVVEHGHNYMTMSPDELLEVLMVDMIAIQYAGAQVDDAGARNLRRASAMLAALTAMTVSNLGRLREARRWWRTARMLADQSTDPVTRTWVRGSEVVRALHEQRPVESIISMADRYELELGEAPREALPELLGGKAQALALAGRSEEASSSLSKLEDVFTDLPPSVTGQGHPFGWPAYCLGFTRSYVHSFNGNYPEAEKAQDATIALYPATHRRGPAMIKLQRAICMSRAGAAAEAARDAQAVLESLPAADRIRPIAGLSRQVLNGIPASAEKLPEVRSYREFLAATQQMS</sequence>
<dbReference type="Pfam" id="PF13560">
    <property type="entry name" value="HTH_31"/>
    <property type="match status" value="1"/>
</dbReference>
<protein>
    <submittedName>
        <fullName evidence="2">Helix-turn-helix protein</fullName>
    </submittedName>
</protein>
<dbReference type="PROSITE" id="PS50943">
    <property type="entry name" value="HTH_CROC1"/>
    <property type="match status" value="1"/>
</dbReference>
<dbReference type="OrthoDB" id="3213425at2"/>
<dbReference type="Gene3D" id="1.25.40.10">
    <property type="entry name" value="Tetratricopeptide repeat domain"/>
    <property type="match status" value="1"/>
</dbReference>
<dbReference type="SMART" id="SM00530">
    <property type="entry name" value="HTH_XRE"/>
    <property type="match status" value="1"/>
</dbReference>
<dbReference type="EMBL" id="QLMJ01000001">
    <property type="protein sequence ID" value="RAK42939.1"/>
    <property type="molecule type" value="Genomic_DNA"/>
</dbReference>
<gene>
    <name evidence="2" type="ORF">B0I29_10169</name>
</gene>
<feature type="domain" description="HTH cro/C1-type" evidence="1">
    <location>
        <begin position="12"/>
        <end position="41"/>
    </location>
</feature>
<dbReference type="InterPro" id="IPR011990">
    <property type="entry name" value="TPR-like_helical_dom_sf"/>
</dbReference>
<evidence type="ECO:0000313" key="2">
    <source>
        <dbReference type="EMBL" id="RAK42939.1"/>
    </source>
</evidence>
<organism evidence="2 3">
    <name type="scientific">Actinoplanes lutulentus</name>
    <dbReference type="NCBI Taxonomy" id="1287878"/>
    <lineage>
        <taxon>Bacteria</taxon>
        <taxon>Bacillati</taxon>
        <taxon>Actinomycetota</taxon>
        <taxon>Actinomycetes</taxon>
        <taxon>Micromonosporales</taxon>
        <taxon>Micromonosporaceae</taxon>
        <taxon>Actinoplanes</taxon>
    </lineage>
</organism>
<dbReference type="SUPFAM" id="SSF48452">
    <property type="entry name" value="TPR-like"/>
    <property type="match status" value="1"/>
</dbReference>
<dbReference type="InterPro" id="IPR010982">
    <property type="entry name" value="Lambda_DNA-bd_dom_sf"/>
</dbReference>
<dbReference type="SUPFAM" id="SSF47413">
    <property type="entry name" value="lambda repressor-like DNA-binding domains"/>
    <property type="match status" value="1"/>
</dbReference>
<dbReference type="CDD" id="cd00093">
    <property type="entry name" value="HTH_XRE"/>
    <property type="match status" value="1"/>
</dbReference>
<comment type="caution">
    <text evidence="2">The sequence shown here is derived from an EMBL/GenBank/DDBJ whole genome shotgun (WGS) entry which is preliminary data.</text>
</comment>
<dbReference type="AlphaFoldDB" id="A0A327ZJV9"/>
<dbReference type="RefSeq" id="WP_111646769.1">
    <property type="nucleotide sequence ID" value="NZ_JACHWI010000001.1"/>
</dbReference>
<dbReference type="GO" id="GO:0003677">
    <property type="term" value="F:DNA binding"/>
    <property type="evidence" value="ECO:0007669"/>
    <property type="project" value="InterPro"/>
</dbReference>
<dbReference type="Gene3D" id="1.10.260.40">
    <property type="entry name" value="lambda repressor-like DNA-binding domains"/>
    <property type="match status" value="1"/>
</dbReference>
<name>A0A327ZJV9_9ACTN</name>
<dbReference type="InterPro" id="IPR001387">
    <property type="entry name" value="Cro/C1-type_HTH"/>
</dbReference>
<evidence type="ECO:0000313" key="3">
    <source>
        <dbReference type="Proteomes" id="UP000249341"/>
    </source>
</evidence>